<name>A0ABZ1AGE2_AROEV</name>
<proteinExistence type="predicted"/>
<sequence>MLENDRTDLDEESLDDEDCKRLERALLARGRRQQRAQLRVRGMLSPKEAARFSAIPKRTLRRMRFAGQVLALSIRGVRSCVRYPAWQFEPDVLRVLPDILAAFGKHRAWQAHDFLTYPEPLLAGRMPLDEIRAGHGADVLRILSAATDGGQGAY</sequence>
<dbReference type="Proteomes" id="UP001626593">
    <property type="component" value="Chromosome"/>
</dbReference>
<evidence type="ECO:0000313" key="1">
    <source>
        <dbReference type="EMBL" id="WRL44941.1"/>
    </source>
</evidence>
<protein>
    <recommendedName>
        <fullName evidence="3">Antitoxin Xre/MbcA/ParS-like toxin-binding domain-containing protein</fullName>
    </recommendedName>
</protein>
<evidence type="ECO:0000313" key="2">
    <source>
        <dbReference type="Proteomes" id="UP001626593"/>
    </source>
</evidence>
<dbReference type="RefSeq" id="WP_407278205.1">
    <property type="nucleotide sequence ID" value="NZ_CP141259.1"/>
</dbReference>
<gene>
    <name evidence="1" type="ORF">U5817_17215</name>
</gene>
<reference evidence="1 2" key="1">
    <citation type="submission" date="2023-12" db="EMBL/GenBank/DDBJ databases">
        <title>A. evansii MAY27, complete genome.</title>
        <authorList>
            <person name="Wang Y."/>
        </authorList>
    </citation>
    <scope>NUCLEOTIDE SEQUENCE [LARGE SCALE GENOMIC DNA]</scope>
    <source>
        <strain evidence="1 2">MAY27</strain>
    </source>
</reference>
<organism evidence="1 2">
    <name type="scientific">Aromatoleum evansii</name>
    <name type="common">Azoarcus evansii</name>
    <dbReference type="NCBI Taxonomy" id="59406"/>
    <lineage>
        <taxon>Bacteria</taxon>
        <taxon>Pseudomonadati</taxon>
        <taxon>Pseudomonadota</taxon>
        <taxon>Betaproteobacteria</taxon>
        <taxon>Rhodocyclales</taxon>
        <taxon>Rhodocyclaceae</taxon>
        <taxon>Aromatoleum</taxon>
    </lineage>
</organism>
<dbReference type="EMBL" id="CP141259">
    <property type="protein sequence ID" value="WRL44941.1"/>
    <property type="molecule type" value="Genomic_DNA"/>
</dbReference>
<evidence type="ECO:0008006" key="3">
    <source>
        <dbReference type="Google" id="ProtNLM"/>
    </source>
</evidence>
<keyword evidence="2" id="KW-1185">Reference proteome</keyword>
<accession>A0ABZ1AGE2</accession>